<dbReference type="AlphaFoldDB" id="A0A1H1Y041"/>
<protein>
    <submittedName>
        <fullName evidence="1">Uncharacterized protein</fullName>
    </submittedName>
</protein>
<proteinExistence type="predicted"/>
<gene>
    <name evidence="1" type="ORF">SAMN04488543_3154</name>
</gene>
<name>A0A1H1Y041_9ACTN</name>
<reference evidence="1 2" key="1">
    <citation type="submission" date="2016-10" db="EMBL/GenBank/DDBJ databases">
        <authorList>
            <person name="de Groot N.N."/>
        </authorList>
    </citation>
    <scope>NUCLEOTIDE SEQUENCE [LARGE SCALE GENOMIC DNA]</scope>
    <source>
        <strain evidence="1 2">DSM 21741</strain>
    </source>
</reference>
<dbReference type="EMBL" id="LT629749">
    <property type="protein sequence ID" value="SDT14844.1"/>
    <property type="molecule type" value="Genomic_DNA"/>
</dbReference>
<organism evidence="1 2">
    <name type="scientific">Friedmanniella luteola</name>
    <dbReference type="NCBI Taxonomy" id="546871"/>
    <lineage>
        <taxon>Bacteria</taxon>
        <taxon>Bacillati</taxon>
        <taxon>Actinomycetota</taxon>
        <taxon>Actinomycetes</taxon>
        <taxon>Propionibacteriales</taxon>
        <taxon>Nocardioidaceae</taxon>
        <taxon>Friedmanniella</taxon>
    </lineage>
</organism>
<dbReference type="STRING" id="546871.SAMN04488543_3154"/>
<sequence length="547" mass="56257">MLEPPGIETNSLRRASRRTGARGGAVSALTFPCGAAEVAVGPDGTVTATLPGAAPTLLVTGGLLVHAADGRPLLPGPPEVRADEDEVELAWSTGALTLVVRHTFAVGWGLRVALSAGGEQAIDLRDPLLTWRTPDDRPAWALAAGAAGSYAVLPADGAGPLLGGVLRSGALPAVDPAGLHLGPVRLAAGARYVVQWQWDLHPGPRGLSRGRHPQVPRRLDLAVDEVVVVEATEDEALVLPDGLEAEHARGQVELSGVQPGRYPVELRAARGTTAYELRVGPPLETLLADRALVALEQPRTAAGIVRLADGDAALAVQRALAAAVLPDTELAEEALDLHTARLPDGDALDPRTVGYLCGEHTRTGDPALLERAERAVLVAASPEPGLGLAATQLCLALLLAGRPVAPVLQHLAGLAAAADRRASAAPLVAQASLLELEVVTTARRGPADGAAGSVRVRERVAALGGWLGAGLTGRAVRPLPVDQLAHLCAVLALLPEPAAAVHRTRWGCTAHVLAAGGRVSVLERVAWDGGPEAGPALSWLLLGTRAD</sequence>
<keyword evidence="2" id="KW-1185">Reference proteome</keyword>
<accession>A0A1H1Y041</accession>
<dbReference type="Proteomes" id="UP000199092">
    <property type="component" value="Chromosome I"/>
</dbReference>
<evidence type="ECO:0000313" key="2">
    <source>
        <dbReference type="Proteomes" id="UP000199092"/>
    </source>
</evidence>
<evidence type="ECO:0000313" key="1">
    <source>
        <dbReference type="EMBL" id="SDT14844.1"/>
    </source>
</evidence>